<evidence type="ECO:0000313" key="2">
    <source>
        <dbReference type="Proteomes" id="UP000694843"/>
    </source>
</evidence>
<dbReference type="PANTHER" id="PTHR15881">
    <property type="entry name" value="MARGINAL ZONE B- AND B1-CELL-SPECIFIC PROTEIN"/>
    <property type="match status" value="1"/>
</dbReference>
<dbReference type="AlphaFoldDB" id="A0A8B7PH15"/>
<keyword evidence="2" id="KW-1185">Reference proteome</keyword>
<reference evidence="3" key="1">
    <citation type="submission" date="2025-08" db="UniProtKB">
        <authorList>
            <consortium name="RefSeq"/>
        </authorList>
    </citation>
    <scope>IDENTIFICATION</scope>
    <source>
        <tissue evidence="3">Whole organism</tissue>
    </source>
</reference>
<dbReference type="RefSeq" id="XP_018025443.1">
    <property type="nucleotide sequence ID" value="XM_018169954.2"/>
</dbReference>
<keyword evidence="1" id="KW-0732">Signal</keyword>
<dbReference type="InterPro" id="IPR052682">
    <property type="entry name" value="MZB1"/>
</dbReference>
<protein>
    <submittedName>
        <fullName evidence="3">Uncharacterized protein LOC108681017</fullName>
    </submittedName>
</protein>
<organism evidence="2 3">
    <name type="scientific">Hyalella azteca</name>
    <name type="common">Amphipod</name>
    <dbReference type="NCBI Taxonomy" id="294128"/>
    <lineage>
        <taxon>Eukaryota</taxon>
        <taxon>Metazoa</taxon>
        <taxon>Ecdysozoa</taxon>
        <taxon>Arthropoda</taxon>
        <taxon>Crustacea</taxon>
        <taxon>Multicrustacea</taxon>
        <taxon>Malacostraca</taxon>
        <taxon>Eumalacostraca</taxon>
        <taxon>Peracarida</taxon>
        <taxon>Amphipoda</taxon>
        <taxon>Senticaudata</taxon>
        <taxon>Talitrida</taxon>
        <taxon>Talitroidea</taxon>
        <taxon>Hyalellidae</taxon>
        <taxon>Hyalella</taxon>
    </lineage>
</organism>
<feature type="chain" id="PRO_5034844795" evidence="1">
    <location>
        <begin position="23"/>
        <end position="195"/>
    </location>
</feature>
<dbReference type="KEGG" id="hazt:108681017"/>
<dbReference type="GO" id="GO:0034663">
    <property type="term" value="C:endoplasmic reticulum chaperone complex"/>
    <property type="evidence" value="ECO:0007669"/>
    <property type="project" value="TreeGrafter"/>
</dbReference>
<sequence>MAPKRIFYLFKIFLVYFSLNFGSVNVGATDANEGDAEAAVKCDACMLIATKFSKSFSAAEERIRSVRLSDQQSMEATESVCDSQWVNYSTVMVDGAMRLAGPDTGREASVLDGGDNVWSHRLQDLCDELLAEVTSERMLYEAWASGGEDALEHTLCRGVGTFSACSSDNFGPWPGDDDYDDYDENDDFDYVHDEF</sequence>
<proteinExistence type="predicted"/>
<accession>A0A8B7PH15</accession>
<evidence type="ECO:0000313" key="3">
    <source>
        <dbReference type="RefSeq" id="XP_018025443.1"/>
    </source>
</evidence>
<dbReference type="OrthoDB" id="448621at2759"/>
<dbReference type="GO" id="GO:0005576">
    <property type="term" value="C:extracellular region"/>
    <property type="evidence" value="ECO:0007669"/>
    <property type="project" value="TreeGrafter"/>
</dbReference>
<name>A0A8B7PH15_HYAAZ</name>
<feature type="signal peptide" evidence="1">
    <location>
        <begin position="1"/>
        <end position="22"/>
    </location>
</feature>
<dbReference type="GeneID" id="108681017"/>
<dbReference type="Proteomes" id="UP000694843">
    <property type="component" value="Unplaced"/>
</dbReference>
<dbReference type="PANTHER" id="PTHR15881:SF2">
    <property type="entry name" value="MARGINAL ZONE B- AND B1-CELL-SPECIFIC PROTEIN"/>
    <property type="match status" value="1"/>
</dbReference>
<evidence type="ECO:0000256" key="1">
    <source>
        <dbReference type="SAM" id="SignalP"/>
    </source>
</evidence>
<gene>
    <name evidence="3" type="primary">LOC108681017</name>
</gene>